<dbReference type="RefSeq" id="WP_130534885.1">
    <property type="nucleotide sequence ID" value="NZ_SHMG01000007.1"/>
</dbReference>
<evidence type="ECO:0000256" key="1">
    <source>
        <dbReference type="ARBA" id="ARBA00022487"/>
    </source>
</evidence>
<feature type="binding site" evidence="5">
    <location>
        <begin position="141"/>
        <end position="145"/>
    </location>
    <ligand>
        <name>substrate</name>
    </ligand>
</feature>
<keyword evidence="3 5" id="KW-0093">Biotin biosynthesis</keyword>
<dbReference type="EMBL" id="SHMG01000007">
    <property type="protein sequence ID" value="TAA40822.1"/>
    <property type="molecule type" value="Genomic_DNA"/>
</dbReference>
<feature type="active site" evidence="5">
    <location>
        <position position="233"/>
    </location>
</feature>
<dbReference type="GO" id="GO:0090499">
    <property type="term" value="F:pimelyl-[acyl-carrier protein] methyl ester esterase activity"/>
    <property type="evidence" value="ECO:0007669"/>
    <property type="project" value="UniProtKB-EC"/>
</dbReference>
<dbReference type="InterPro" id="IPR050228">
    <property type="entry name" value="Carboxylesterase_BioH"/>
</dbReference>
<evidence type="ECO:0000256" key="3">
    <source>
        <dbReference type="ARBA" id="ARBA00022756"/>
    </source>
</evidence>
<dbReference type="PANTHER" id="PTHR43194">
    <property type="entry name" value="HYDROLASE ALPHA/BETA FOLD FAMILY"/>
    <property type="match status" value="1"/>
</dbReference>
<dbReference type="Pfam" id="PF00561">
    <property type="entry name" value="Abhydrolase_1"/>
    <property type="match status" value="1"/>
</dbReference>
<name>A0A4Q8M2F2_9GAMM</name>
<comment type="function">
    <text evidence="5">The physiological role of BioH is to remove the methyl group introduced by BioC when the pimeloyl moiety is complete. It allows to synthesize pimeloyl-ACP via the fatty acid synthetic pathway through the hydrolysis of the ester bonds of pimeloyl-ACP esters.</text>
</comment>
<dbReference type="InterPro" id="IPR010076">
    <property type="entry name" value="BioH"/>
</dbReference>
<keyword evidence="1 5" id="KW-0719">Serine esterase</keyword>
<comment type="caution">
    <text evidence="7">The sequence shown here is derived from an EMBL/GenBank/DDBJ whole genome shotgun (WGS) entry which is preliminary data.</text>
</comment>
<comment type="catalytic activity">
    <reaction evidence="5">
        <text>6-carboxyhexanoyl-[ACP] methyl ester + H2O = 6-carboxyhexanoyl-[ACP] + methanol + H(+)</text>
        <dbReference type="Rhea" id="RHEA:42700"/>
        <dbReference type="Rhea" id="RHEA-COMP:9955"/>
        <dbReference type="Rhea" id="RHEA-COMP:10186"/>
        <dbReference type="ChEBI" id="CHEBI:15377"/>
        <dbReference type="ChEBI" id="CHEBI:15378"/>
        <dbReference type="ChEBI" id="CHEBI:17790"/>
        <dbReference type="ChEBI" id="CHEBI:78846"/>
        <dbReference type="ChEBI" id="CHEBI:82735"/>
        <dbReference type="EC" id="3.1.1.85"/>
    </reaction>
</comment>
<evidence type="ECO:0000313" key="7">
    <source>
        <dbReference type="EMBL" id="TAA40822.1"/>
    </source>
</evidence>
<evidence type="ECO:0000256" key="2">
    <source>
        <dbReference type="ARBA" id="ARBA00022490"/>
    </source>
</evidence>
<sequence length="258" mass="26879">MTLHIETHGRGAPLVLVHGWALHGGVFAPLVERLADRFELHVVDLPGHGLSRDSTVPLTLAATVAAICAATPPAAWLGWSLGGLFALKAAASSGQVRALAMLSSVPRFTAAPDWPHAVPPAVFAQFGRDLTQDYRGTLERFIALDTLGSAHGQATLRSLRAMLFARGEPAPAALQAGLALLERSDLRHLLPGLGMPSLWIAGARDRLVQPRGMAAAAGLAPQAGFVEIAGGGHAPFLAHLDAVEAALVPFLDGAVRGR</sequence>
<proteinExistence type="inferred from homology"/>
<dbReference type="NCBIfam" id="TIGR01738">
    <property type="entry name" value="bioH"/>
    <property type="match status" value="1"/>
</dbReference>
<protein>
    <recommendedName>
        <fullName evidence="5">Pimeloyl-[acyl-carrier protein] methyl ester esterase</fullName>
        <ecNumber evidence="5">3.1.1.85</ecNumber>
    </recommendedName>
    <alternativeName>
        <fullName evidence="5">Biotin synthesis protein BioH</fullName>
    </alternativeName>
    <alternativeName>
        <fullName evidence="5">Carboxylesterase BioH</fullName>
    </alternativeName>
</protein>
<dbReference type="InterPro" id="IPR000073">
    <property type="entry name" value="AB_hydrolase_1"/>
</dbReference>
<dbReference type="AlphaFoldDB" id="A0A4Q8M2F2"/>
<feature type="binding site" evidence="5">
    <location>
        <position position="20"/>
    </location>
    <ligand>
        <name>substrate</name>
    </ligand>
</feature>
<comment type="subcellular location">
    <subcellularLocation>
        <location evidence="5">Cytoplasm</location>
    </subcellularLocation>
</comment>
<comment type="subunit">
    <text evidence="5">Monomer.</text>
</comment>
<dbReference type="Proteomes" id="UP000294164">
    <property type="component" value="Unassembled WGS sequence"/>
</dbReference>
<dbReference type="PANTHER" id="PTHR43194:SF5">
    <property type="entry name" value="PIMELOYL-[ACYL-CARRIER PROTEIN] METHYL ESTER ESTERASE"/>
    <property type="match status" value="1"/>
</dbReference>
<gene>
    <name evidence="5 7" type="primary">bioH</name>
    <name evidence="7" type="ORF">EA655_12525</name>
</gene>
<evidence type="ECO:0000256" key="5">
    <source>
        <dbReference type="HAMAP-Rule" id="MF_01260"/>
    </source>
</evidence>
<accession>A0A4Q8M2F2</accession>
<dbReference type="EC" id="3.1.1.85" evidence="5"/>
<feature type="active site" description="Nucleophile" evidence="5">
    <location>
        <position position="80"/>
    </location>
</feature>
<keyword evidence="4 5" id="KW-0378">Hydrolase</keyword>
<dbReference type="UniPathway" id="UPA00078"/>
<keyword evidence="2 5" id="KW-0963">Cytoplasm</keyword>
<comment type="pathway">
    <text evidence="5">Cofactor biosynthesis; biotin biosynthesis.</text>
</comment>
<dbReference type="GO" id="GO:0005737">
    <property type="term" value="C:cytoplasm"/>
    <property type="evidence" value="ECO:0007669"/>
    <property type="project" value="UniProtKB-SubCell"/>
</dbReference>
<evidence type="ECO:0000259" key="6">
    <source>
        <dbReference type="Pfam" id="PF00561"/>
    </source>
</evidence>
<dbReference type="OrthoDB" id="9780744at2"/>
<comment type="similarity">
    <text evidence="5">Belongs to the AB hydrolase superfamily. Carboxylesterase BioH family.</text>
</comment>
<evidence type="ECO:0000256" key="4">
    <source>
        <dbReference type="ARBA" id="ARBA00022801"/>
    </source>
</evidence>
<feature type="binding site" evidence="5">
    <location>
        <position position="233"/>
    </location>
    <ligand>
        <name>substrate</name>
    </ligand>
</feature>
<dbReference type="HAMAP" id="MF_01260">
    <property type="entry name" value="Carboxylester"/>
    <property type="match status" value="1"/>
</dbReference>
<dbReference type="SUPFAM" id="SSF53474">
    <property type="entry name" value="alpha/beta-Hydrolases"/>
    <property type="match status" value="1"/>
</dbReference>
<reference evidence="7 8" key="1">
    <citation type="submission" date="2019-02" db="EMBL/GenBank/DDBJ databases">
        <title>WGS of Pseudoxanthomonas species novum from clinical isolates.</title>
        <authorList>
            <person name="Bernier A.-M."/>
            <person name="Bernard K."/>
            <person name="Vachon A."/>
        </authorList>
    </citation>
    <scope>NUCLEOTIDE SEQUENCE [LARGE SCALE GENOMIC DNA]</scope>
    <source>
        <strain evidence="7 8">NML130969</strain>
    </source>
</reference>
<organism evidence="7 8">
    <name type="scientific">Pseudoxanthomonas winnipegensis</name>
    <dbReference type="NCBI Taxonomy" id="2480810"/>
    <lineage>
        <taxon>Bacteria</taxon>
        <taxon>Pseudomonadati</taxon>
        <taxon>Pseudomonadota</taxon>
        <taxon>Gammaproteobacteria</taxon>
        <taxon>Lysobacterales</taxon>
        <taxon>Lysobacteraceae</taxon>
        <taxon>Pseudoxanthomonas</taxon>
    </lineage>
</organism>
<dbReference type="InterPro" id="IPR029058">
    <property type="entry name" value="AB_hydrolase_fold"/>
</dbReference>
<feature type="domain" description="AB hydrolase-1" evidence="6">
    <location>
        <begin position="13"/>
        <end position="238"/>
    </location>
</feature>
<dbReference type="GO" id="GO:0009102">
    <property type="term" value="P:biotin biosynthetic process"/>
    <property type="evidence" value="ECO:0007669"/>
    <property type="project" value="UniProtKB-UniRule"/>
</dbReference>
<feature type="binding site" evidence="5">
    <location>
        <begin position="80"/>
        <end position="81"/>
    </location>
    <ligand>
        <name>substrate</name>
    </ligand>
</feature>
<dbReference type="Gene3D" id="3.40.50.1820">
    <property type="entry name" value="alpha/beta hydrolase"/>
    <property type="match status" value="1"/>
</dbReference>
<evidence type="ECO:0000313" key="8">
    <source>
        <dbReference type="Proteomes" id="UP000294164"/>
    </source>
</evidence>
<feature type="active site" evidence="5">
    <location>
        <position position="205"/>
    </location>
</feature>